<dbReference type="GO" id="GO:0019628">
    <property type="term" value="P:urate catabolic process"/>
    <property type="evidence" value="ECO:0007669"/>
    <property type="project" value="UniProtKB-UniPathway"/>
</dbReference>
<dbReference type="Pfam" id="PF09349">
    <property type="entry name" value="OHCU_decarbox"/>
    <property type="match status" value="1"/>
</dbReference>
<dbReference type="PANTHER" id="PTHR43466">
    <property type="entry name" value="2-OXO-4-HYDROXY-4-CARBOXY-5-UREIDOIMIDAZOLINE DECARBOXYLASE-RELATED"/>
    <property type="match status" value="1"/>
</dbReference>
<dbReference type="OrthoDB" id="9800909at2"/>
<evidence type="ECO:0000256" key="1">
    <source>
        <dbReference type="ARBA" id="ARBA00001163"/>
    </source>
</evidence>
<dbReference type="Gene3D" id="1.10.3330.10">
    <property type="entry name" value="Oxo-4-hydroxy-4-carboxy-5-ureidoimidazoline decarboxylase"/>
    <property type="match status" value="1"/>
</dbReference>
<feature type="domain" description="Oxo-4-hydroxy-4-carboxy-5-ureidoimidazoline decarboxylase" evidence="7">
    <location>
        <begin position="15"/>
        <end position="170"/>
    </location>
</feature>
<evidence type="ECO:0000313" key="9">
    <source>
        <dbReference type="Proteomes" id="UP000199110"/>
    </source>
</evidence>
<evidence type="ECO:0000256" key="4">
    <source>
        <dbReference type="ARBA" id="ARBA00022631"/>
    </source>
</evidence>
<evidence type="ECO:0000313" key="8">
    <source>
        <dbReference type="EMBL" id="SFI28125.1"/>
    </source>
</evidence>
<dbReference type="EMBL" id="FORA01000001">
    <property type="protein sequence ID" value="SFI28125.1"/>
    <property type="molecule type" value="Genomic_DNA"/>
</dbReference>
<dbReference type="STRING" id="390807.SAMN04488095_0370"/>
<evidence type="ECO:0000256" key="3">
    <source>
        <dbReference type="ARBA" id="ARBA00012257"/>
    </source>
</evidence>
<keyword evidence="5" id="KW-0210">Decarboxylase</keyword>
<dbReference type="GO" id="GO:0051997">
    <property type="term" value="F:2-oxo-4-hydroxy-4-carboxy-5-ureidoimidazoline decarboxylase activity"/>
    <property type="evidence" value="ECO:0007669"/>
    <property type="project" value="UniProtKB-EC"/>
</dbReference>
<dbReference type="RefSeq" id="WP_092776540.1">
    <property type="nucleotide sequence ID" value="NZ_FORA01000001.1"/>
</dbReference>
<evidence type="ECO:0000259" key="7">
    <source>
        <dbReference type="Pfam" id="PF09349"/>
    </source>
</evidence>
<dbReference type="GO" id="GO:0000255">
    <property type="term" value="P:allantoin metabolic process"/>
    <property type="evidence" value="ECO:0007669"/>
    <property type="project" value="InterPro"/>
</dbReference>
<sequence>MTRPNHSDRFLEALNRASDADAARMLDPILERSPWLARRVANARPFTDIAELTAQMRAQITTLSDDERLVLLRAHPELAPPEPALMTSASQVEQGRLSLDRADDQIGARLRHLNDEYRARHGFPFIIALHAAPDLTAVLAQFASSLDQNTETEIARALDEVVSVASARLEREASSAARTSSEGQQ</sequence>
<dbReference type="Proteomes" id="UP000199110">
    <property type="component" value="Unassembled WGS sequence"/>
</dbReference>
<dbReference type="AlphaFoldDB" id="A0A1I3GX23"/>
<proteinExistence type="predicted"/>
<evidence type="ECO:0000256" key="2">
    <source>
        <dbReference type="ARBA" id="ARBA00004754"/>
    </source>
</evidence>
<dbReference type="PANTHER" id="PTHR43466:SF1">
    <property type="entry name" value="2-OXO-4-HYDROXY-4-CARBOXY-5-UREIDOIMIDAZOLINE DECARBOXYLASE-RELATED"/>
    <property type="match status" value="1"/>
</dbReference>
<dbReference type="InterPro" id="IPR017580">
    <property type="entry name" value="OHCU_decarboxylase-1"/>
</dbReference>
<dbReference type="GO" id="GO:0006144">
    <property type="term" value="P:purine nucleobase metabolic process"/>
    <property type="evidence" value="ECO:0007669"/>
    <property type="project" value="UniProtKB-KW"/>
</dbReference>
<dbReference type="SUPFAM" id="SSF158694">
    <property type="entry name" value="UraD-Like"/>
    <property type="match status" value="1"/>
</dbReference>
<protein>
    <recommendedName>
        <fullName evidence="3">2-oxo-4-hydroxy-4-carboxy-5-ureidoimidazoline decarboxylase</fullName>
        <ecNumber evidence="3">4.1.1.97</ecNumber>
    </recommendedName>
</protein>
<accession>A0A1I3GX23</accession>
<dbReference type="InterPro" id="IPR018020">
    <property type="entry name" value="OHCU_decarboxylase"/>
</dbReference>
<gene>
    <name evidence="8" type="ORF">SAMN04488095_0370</name>
</gene>
<dbReference type="NCBIfam" id="TIGR03164">
    <property type="entry name" value="UHCUDC"/>
    <property type="match status" value="1"/>
</dbReference>
<comment type="pathway">
    <text evidence="2">Purine metabolism; urate degradation; (S)-allantoin from urate: step 3/3.</text>
</comment>
<keyword evidence="4" id="KW-0659">Purine metabolism</keyword>
<comment type="catalytic activity">
    <reaction evidence="1">
        <text>5-hydroxy-2-oxo-4-ureido-2,5-dihydro-1H-imidazole-5-carboxylate + H(+) = (S)-allantoin + CO2</text>
        <dbReference type="Rhea" id="RHEA:26301"/>
        <dbReference type="ChEBI" id="CHEBI:15378"/>
        <dbReference type="ChEBI" id="CHEBI:15678"/>
        <dbReference type="ChEBI" id="CHEBI:16526"/>
        <dbReference type="ChEBI" id="CHEBI:58639"/>
        <dbReference type="EC" id="4.1.1.97"/>
    </reaction>
</comment>
<evidence type="ECO:0000256" key="5">
    <source>
        <dbReference type="ARBA" id="ARBA00022793"/>
    </source>
</evidence>
<evidence type="ECO:0000256" key="6">
    <source>
        <dbReference type="ARBA" id="ARBA00023239"/>
    </source>
</evidence>
<name>A0A1I3GX23_9RHOB</name>
<dbReference type="EC" id="4.1.1.97" evidence="3"/>
<dbReference type="UniPathway" id="UPA00394">
    <property type="reaction ID" value="UER00652"/>
</dbReference>
<reference evidence="8 9" key="1">
    <citation type="submission" date="2016-10" db="EMBL/GenBank/DDBJ databases">
        <authorList>
            <person name="de Groot N.N."/>
        </authorList>
    </citation>
    <scope>NUCLEOTIDE SEQUENCE [LARGE SCALE GENOMIC DNA]</scope>
    <source>
        <strain evidence="8 9">DSM 19073</strain>
    </source>
</reference>
<dbReference type="InterPro" id="IPR036778">
    <property type="entry name" value="OHCU_decarboxylase_sf"/>
</dbReference>
<organism evidence="8 9">
    <name type="scientific">Jannaschia pohangensis</name>
    <dbReference type="NCBI Taxonomy" id="390807"/>
    <lineage>
        <taxon>Bacteria</taxon>
        <taxon>Pseudomonadati</taxon>
        <taxon>Pseudomonadota</taxon>
        <taxon>Alphaproteobacteria</taxon>
        <taxon>Rhodobacterales</taxon>
        <taxon>Roseobacteraceae</taxon>
        <taxon>Jannaschia</taxon>
    </lineage>
</organism>
<keyword evidence="9" id="KW-1185">Reference proteome</keyword>
<keyword evidence="6" id="KW-0456">Lyase</keyword>